<protein>
    <submittedName>
        <fullName evidence="2">Rab-like gtpase activating</fullName>
    </submittedName>
</protein>
<dbReference type="GO" id="GO:0005096">
    <property type="term" value="F:GTPase activator activity"/>
    <property type="evidence" value="ECO:0007669"/>
    <property type="project" value="TreeGrafter"/>
</dbReference>
<dbReference type="PROSITE" id="PS50086">
    <property type="entry name" value="TBC_RABGAP"/>
    <property type="match status" value="1"/>
</dbReference>
<dbReference type="Gene3D" id="1.20.1270.60">
    <property type="entry name" value="Arfaptin homology (AH) domain/BAR domain"/>
    <property type="match status" value="1"/>
</dbReference>
<dbReference type="EMBL" id="CCKQ01006312">
    <property type="protein sequence ID" value="CDW77618.1"/>
    <property type="molecule type" value="Genomic_DNA"/>
</dbReference>
<evidence type="ECO:0000313" key="3">
    <source>
        <dbReference type="Proteomes" id="UP000039865"/>
    </source>
</evidence>
<evidence type="ECO:0000259" key="1">
    <source>
        <dbReference type="PROSITE" id="PS50086"/>
    </source>
</evidence>
<keyword evidence="3" id="KW-1185">Reference proteome</keyword>
<feature type="domain" description="Rab-GAP TBC" evidence="1">
    <location>
        <begin position="685"/>
        <end position="875"/>
    </location>
</feature>
<dbReference type="SUPFAM" id="SSF103657">
    <property type="entry name" value="BAR/IMD domain-like"/>
    <property type="match status" value="1"/>
</dbReference>
<dbReference type="PANTHER" id="PTHR47219:SF9">
    <property type="entry name" value="GTPASE ACTIVATING PROTEIN AND CENTROSOME-ASSOCIATED, ISOFORM B"/>
    <property type="match status" value="1"/>
</dbReference>
<name>A0A078A9Y6_STYLE</name>
<accession>A0A078A9Y6</accession>
<dbReference type="PANTHER" id="PTHR47219">
    <property type="entry name" value="RAB GTPASE-ACTIVATING PROTEIN 1-LIKE"/>
    <property type="match status" value="1"/>
</dbReference>
<reference evidence="2 3" key="1">
    <citation type="submission" date="2014-06" db="EMBL/GenBank/DDBJ databases">
        <authorList>
            <person name="Swart Estienne"/>
        </authorList>
    </citation>
    <scope>NUCLEOTIDE SEQUENCE [LARGE SCALE GENOMIC DNA]</scope>
    <source>
        <strain evidence="2 3">130c</strain>
    </source>
</reference>
<dbReference type="InterPro" id="IPR000195">
    <property type="entry name" value="Rab-GAP-TBC_dom"/>
</dbReference>
<dbReference type="InterPro" id="IPR027267">
    <property type="entry name" value="AH/BAR_dom_sf"/>
</dbReference>
<dbReference type="Proteomes" id="UP000039865">
    <property type="component" value="Unassembled WGS sequence"/>
</dbReference>
<dbReference type="OMA" id="MQNADKS"/>
<dbReference type="InterPro" id="IPR035969">
    <property type="entry name" value="Rab-GAP_TBC_sf"/>
</dbReference>
<proteinExistence type="predicted"/>
<dbReference type="Gene3D" id="1.10.8.270">
    <property type="entry name" value="putative rabgap domain of human tbc1 domain family member 14 like domains"/>
    <property type="match status" value="1"/>
</dbReference>
<dbReference type="OrthoDB" id="294251at2759"/>
<organism evidence="2 3">
    <name type="scientific">Stylonychia lemnae</name>
    <name type="common">Ciliate</name>
    <dbReference type="NCBI Taxonomy" id="5949"/>
    <lineage>
        <taxon>Eukaryota</taxon>
        <taxon>Sar</taxon>
        <taxon>Alveolata</taxon>
        <taxon>Ciliophora</taxon>
        <taxon>Intramacronucleata</taxon>
        <taxon>Spirotrichea</taxon>
        <taxon>Stichotrichia</taxon>
        <taxon>Sporadotrichida</taxon>
        <taxon>Oxytrichidae</taxon>
        <taxon>Stylonychinae</taxon>
        <taxon>Stylonychia</taxon>
    </lineage>
</organism>
<sequence length="966" mass="112883">MKNLKSFFASYKKSLETFTQALAKTLIQYEKDFTKQGQDTVQDTLRTAMFNIKFTLEDMHRGILEKAELIQRDLIEPLDLYYKHYSSTNQELIKQGNQFWTTLHQDRTQMLFAKENYHNQMHQMQQLQLQYSEAAATAFGNANATPDKTNRKISYQGHNEEAHIGIQDKKLQLQSNKVDMARNEYERQLSKVNLTIDMFETSYKPILNRIQDGDDAQINFVKFNLEKLSRYIEQMGKEINQRGDEIGQTVGIISSEIDLKIFVDQNKSQNPFLQREVYQEFEQTFKYGVRSTRATSIEATSQFEVTPGKSSFIDDDYIQNALNNTSISAQSNNSTSNSNNKQYGGQLNRNVTLTEQQFEIVNNPVDQFQKDKRLLEDQMNKLLKSTAITIEEKGKLIQLMHDKVMRSEMTNILKDIISPRQLSNSECLKLIADIIKFILTLFVHEQSTDYRLVYNILESSQNIYTSINKRKLFLSTLLSDHGIWQDVRIWKEMIIEIIEIKIADQTKIRKRKAKAIQDQKNQSEKNIFKKGFKQLKGMLSLKDSKHLQEAKANQNLIFNELSKFVNFFINFGLAYEQANEILINYCENFQLEQSRIHLLLTELQSNQKNTDSMFTEKELLIWSLQKRGNRIKNFGYTDSMQILGMTIKFIDNDITLRNLLMLSRDYNEVLIQEVLKQGLLRSSQTRLTSKRRVLWLKLLKIDPQYSQEDYDRAFQQSQVALSKSVSDAIEVDVNRSFNNLKQISPDNLNNILKTYAIINPNLDYCQGMNFIAGFLYLLFGKEDLSFSVMKEIIAKYSMSQLFNTELPMLKLTFYQLDRMISIKLPDLHAHFKDETINSSYFSSPYFITLFTNALQMQTTFDHSALYGWKMIFKVSLLILRENEEKLLTMPFEIMLSQVVNLPTKFLIRQFSSEEEERQAISEFDKQIKELKIPTMLIERLKTEFDQNYKISVNASGLNDSQSRISR</sequence>
<dbReference type="Gene3D" id="1.10.472.80">
    <property type="entry name" value="Ypt/Rab-GAP domain of gyp1p, domain 3"/>
    <property type="match status" value="1"/>
</dbReference>
<dbReference type="InterPro" id="IPR050302">
    <property type="entry name" value="Rab_GAP_TBC_domain"/>
</dbReference>
<dbReference type="SMART" id="SM00164">
    <property type="entry name" value="TBC"/>
    <property type="match status" value="1"/>
</dbReference>
<dbReference type="GO" id="GO:0031267">
    <property type="term" value="F:small GTPase binding"/>
    <property type="evidence" value="ECO:0007669"/>
    <property type="project" value="TreeGrafter"/>
</dbReference>
<evidence type="ECO:0000313" key="2">
    <source>
        <dbReference type="EMBL" id="CDW77618.1"/>
    </source>
</evidence>
<dbReference type="SUPFAM" id="SSF47923">
    <property type="entry name" value="Ypt/Rab-GAP domain of gyp1p"/>
    <property type="match status" value="2"/>
</dbReference>
<gene>
    <name evidence="2" type="primary">Contig15313.g16312</name>
    <name evidence="2" type="ORF">STYLEM_6581</name>
</gene>
<dbReference type="AlphaFoldDB" id="A0A078A9Y6"/>
<dbReference type="InParanoid" id="A0A078A9Y6"/>
<dbReference type="Pfam" id="PF00566">
    <property type="entry name" value="RabGAP-TBC"/>
    <property type="match status" value="1"/>
</dbReference>